<dbReference type="GO" id="GO:0046404">
    <property type="term" value="F:ATP-dependent polydeoxyribonucleotide 5'-hydroxyl-kinase activity"/>
    <property type="evidence" value="ECO:0007669"/>
    <property type="project" value="TreeGrafter"/>
</dbReference>
<dbReference type="Pfam" id="PF08645">
    <property type="entry name" value="PNK3P"/>
    <property type="match status" value="1"/>
</dbReference>
<sequence length="158" mass="17283">MASTSVPRKRTIESSIEAPPAKVAKMHPFFSKTSATSTLRWLKPLGSSNTCLHGVNMEPLSVAKVAALDLDGTLIAGPNNRWRWWNKSVPTKLSEIVKDGYALVIITNQAGLKKPEQVAGWKRKLASIAAALPEVPFRVFAAVAKDEYRKPMKAFIAV</sequence>
<name>A0A8H6SWV4_9AGAR</name>
<dbReference type="EMBL" id="JACAZF010000004">
    <property type="protein sequence ID" value="KAF7307438.1"/>
    <property type="molecule type" value="Genomic_DNA"/>
</dbReference>
<dbReference type="SUPFAM" id="SSF56784">
    <property type="entry name" value="HAD-like"/>
    <property type="match status" value="1"/>
</dbReference>
<dbReference type="RefSeq" id="XP_037222457.1">
    <property type="nucleotide sequence ID" value="XM_037362165.1"/>
</dbReference>
<dbReference type="InterPro" id="IPR036412">
    <property type="entry name" value="HAD-like_sf"/>
</dbReference>
<dbReference type="Gene3D" id="3.40.50.1000">
    <property type="entry name" value="HAD superfamily/HAD-like"/>
    <property type="match status" value="1"/>
</dbReference>
<comment type="caution">
    <text evidence="1">The sequence shown here is derived from an EMBL/GenBank/DDBJ whole genome shotgun (WGS) entry which is preliminary data.</text>
</comment>
<dbReference type="GO" id="GO:0006281">
    <property type="term" value="P:DNA repair"/>
    <property type="evidence" value="ECO:0007669"/>
    <property type="project" value="TreeGrafter"/>
</dbReference>
<reference evidence="1" key="1">
    <citation type="submission" date="2020-05" db="EMBL/GenBank/DDBJ databases">
        <title>Mycena genomes resolve the evolution of fungal bioluminescence.</title>
        <authorList>
            <person name="Tsai I.J."/>
        </authorList>
    </citation>
    <scope>NUCLEOTIDE SEQUENCE</scope>
    <source>
        <strain evidence="1">171206Taipei</strain>
    </source>
</reference>
<dbReference type="Proteomes" id="UP000636479">
    <property type="component" value="Unassembled WGS sequence"/>
</dbReference>
<dbReference type="NCBIfam" id="TIGR01662">
    <property type="entry name" value="HAD-SF-IIIA"/>
    <property type="match status" value="1"/>
</dbReference>
<dbReference type="GO" id="GO:0046403">
    <property type="term" value="F:polynucleotide 3'-phosphatase activity"/>
    <property type="evidence" value="ECO:0007669"/>
    <property type="project" value="TreeGrafter"/>
</dbReference>
<evidence type="ECO:0000313" key="1">
    <source>
        <dbReference type="EMBL" id="KAF7307438.1"/>
    </source>
</evidence>
<accession>A0A8H6SWV4</accession>
<dbReference type="OrthoDB" id="19045at2759"/>
<keyword evidence="2" id="KW-1185">Reference proteome</keyword>
<proteinExistence type="predicted"/>
<dbReference type="GeneID" id="59344681"/>
<gene>
    <name evidence="1" type="ORF">MIND_00538200</name>
</gene>
<dbReference type="PANTHER" id="PTHR12083">
    <property type="entry name" value="BIFUNCTIONAL POLYNUCLEOTIDE PHOSPHATASE/KINASE"/>
    <property type="match status" value="1"/>
</dbReference>
<organism evidence="1 2">
    <name type="scientific">Mycena indigotica</name>
    <dbReference type="NCBI Taxonomy" id="2126181"/>
    <lineage>
        <taxon>Eukaryota</taxon>
        <taxon>Fungi</taxon>
        <taxon>Dikarya</taxon>
        <taxon>Basidiomycota</taxon>
        <taxon>Agaricomycotina</taxon>
        <taxon>Agaricomycetes</taxon>
        <taxon>Agaricomycetidae</taxon>
        <taxon>Agaricales</taxon>
        <taxon>Marasmiineae</taxon>
        <taxon>Mycenaceae</taxon>
        <taxon>Mycena</taxon>
    </lineage>
</organism>
<dbReference type="GO" id="GO:0003690">
    <property type="term" value="F:double-stranded DNA binding"/>
    <property type="evidence" value="ECO:0007669"/>
    <property type="project" value="TreeGrafter"/>
</dbReference>
<dbReference type="PANTHER" id="PTHR12083:SF9">
    <property type="entry name" value="BIFUNCTIONAL POLYNUCLEOTIDE PHOSPHATASE_KINASE"/>
    <property type="match status" value="1"/>
</dbReference>
<dbReference type="AlphaFoldDB" id="A0A8H6SWV4"/>
<dbReference type="InterPro" id="IPR023214">
    <property type="entry name" value="HAD_sf"/>
</dbReference>
<dbReference type="InterPro" id="IPR006549">
    <property type="entry name" value="HAD-SF_hydro_IIIA"/>
</dbReference>
<dbReference type="InterPro" id="IPR013954">
    <property type="entry name" value="PNK3P"/>
</dbReference>
<evidence type="ECO:0000313" key="2">
    <source>
        <dbReference type="Proteomes" id="UP000636479"/>
    </source>
</evidence>
<protein>
    <submittedName>
        <fullName evidence="1">Uncharacterized protein</fullName>
    </submittedName>
</protein>